<feature type="domain" description="Fibronectin type-III" evidence="13">
    <location>
        <begin position="1266"/>
        <end position="1354"/>
    </location>
</feature>
<feature type="domain" description="BPTI/Kunitz inhibitor" evidence="12">
    <location>
        <begin position="3343"/>
        <end position="3393"/>
    </location>
</feature>
<feature type="compositionally biased region" description="Basic and acidic residues" evidence="10">
    <location>
        <begin position="2790"/>
        <end position="2803"/>
    </location>
</feature>
<dbReference type="Proteomes" id="UP000693946">
    <property type="component" value="Linkage Group LG3"/>
</dbReference>
<dbReference type="Pfam" id="PF00041">
    <property type="entry name" value="fn3"/>
    <property type="match status" value="3"/>
</dbReference>
<feature type="compositionally biased region" description="Low complexity" evidence="10">
    <location>
        <begin position="3105"/>
        <end position="3120"/>
    </location>
</feature>
<dbReference type="FunFam" id="3.40.50.410:FF:000004">
    <property type="entry name" value="collagen alpha-6(VI) chain"/>
    <property type="match status" value="1"/>
</dbReference>
<feature type="compositionally biased region" description="Basic and acidic residues" evidence="10">
    <location>
        <begin position="1897"/>
        <end position="1907"/>
    </location>
</feature>
<keyword evidence="15" id="KW-1185">Reference proteome</keyword>
<evidence type="ECO:0000256" key="10">
    <source>
        <dbReference type="SAM" id="MobiDB-lite"/>
    </source>
</evidence>
<dbReference type="SMART" id="SM00131">
    <property type="entry name" value="KU"/>
    <property type="match status" value="1"/>
</dbReference>
<gene>
    <name evidence="14" type="ORF">JOB18_013219</name>
</gene>
<feature type="region of interest" description="Disordered" evidence="10">
    <location>
        <begin position="250"/>
        <end position="283"/>
    </location>
</feature>
<comment type="caution">
    <text evidence="14">The sequence shown here is derived from an EMBL/GenBank/DDBJ whole genome shotgun (WGS) entry which is preliminary data.</text>
</comment>
<sequence length="3404" mass="364720">MSSMETAAEHERILREIESTDTNCIGPTLRSVYDGQEHGLFMEKLDVRIRNHDREIEKMCNHHFQGFVDSITELLKVRGEAQKLKSQVTETNRRLQDDGKQLITSMEELKQCRVQQSNIATTIDKLSHCLPVLEMYSRLQEQMKAKRYYPALRTLEQLEHTCLPRAGQYRFCSIMAENIPVLRTQIRDTAMTQLRDFLESIRKHSDKIGETAIRQAQLQRSLDSSVSTQPRPLIGRRGRKEAVASVASTVTGVDSDGHGGSPVSEQDSGILDVEDEEEEEVPGAQDLVDFSPVYRCLHIYTVLGLRDVFENYYRKQRRKQARLVLQPHSNMHETLEGYRRYFNQIVGFFVVEDHILHTTQGLVNRAYVEELWELALSKIVAALRTHSSYCDDPDLVLDLKNLIVLFADTLQGYGFPVSQLFDMLLEMREQYGEILLKRWNITFRQVLDQDNFSPIPVSTEHEYKHYTSQFPLQDPELEKLPFPKKLPFSEFVPKVYSHLKEFIYACLKYSEDLHLSSTEVDDMIRKSTNLLLTRTLSHCLQYAIKKKNVGLAELVQVIINTTHLEQSCHFLEEFISNITNVPPDTVNATKLYGTSTFKDARHAAEAEIYTSLNAKIDQFLQLADYDWLAPVQGGGALEASDYLLDLIAFLNSTFSVFTNLPGKVAQTACMSACKHISTSLMQLLLDPEVRQISMGALHQLNADVKECEGFARAGPVAGFQGDTLLLAFSDLRQLLELFTQWDWSTYLADYGKPSCKYLRVNPHTTLTLLDNTELVTELSPKRDYSLTVYAIYPNLIGDSVTINIQTTALPQVSNFRVIEEGLFSLRLGWTPPLGKLSGFKIYVPRSNRPGYTYEQLLPGDVSSHVIDSLEEDKKYTVNIYAVFPQGPSEPVSIVGKTLKLIPVQHFLVQNATTDTVQARWTSVAGATGYRLTWASPDDHIENINLGDNFNFYMIQGLHAGSEYTVTINPIFGDIEGPVTTTKAKTLESSAVQTLKVSAVTTSAAVVSWNSVPGATGYRLAWGPTPEFIGRDRPRQLALNGSTIEYHLKNVAHDTEYVLTLYVLFGSVVGPGVSGTFKTSPLGYVSNFKVVSYTSTSIDVEWSPIVGATEYKLTWNTADSSPQSHYLDRKVLYHRIEDLNPLSNYMINIRAIYGNSEGPEISLSQLTAAVSDSEPLKAVRGVKVVDIGVNFFTVSWNKTPGATGYKIYWIPFLGGDEKSHVVSAASTSFTIRNLRESSAYKIQVSSMVVHREGSPVLVTARTLDLPKVNGFTALNTTDSSTVLNWTRVAGVSGYLLSWRHISVLETQTEILGPGFSSYKIGDLLYGRTYIFTIRPLYGEVEGPITTVYQRILGQDSPAATVQSVPATAVSITTIAQTTKKTTRHQPIALPSVKTTTTTKPPVQPSVTTPHLTTSTPESTAPPQPVCGKAKADIVFLVDESSSIGANNFIKIKDFIFRVVTYFPVIGRQGTQIAVVHYSDEPRIEFNLSHFKDRNSVLRALRALRYRGGNTKTGKGISYIVQELFQESVGMRADVAHVLVLITDGRAQDDVAPPSRIARALGVSILAVGVSNADTEELNKIAAPTSYKNVFFSPTFDDFPSVEREFIKTICSEELLSEFKVDDEFAQLDTPTDDPEELPKPQGPCPSQCVKGQKGEKGGGFGLGGLKFRPSPGQFDPFTSSKGETGERGPPGTDGVPGLPGRPGRTGPPGSAGQRGSSGIPGDMGHPGPPGPKGQRGERGEPGYVIAGTDANYVPGRKGEPGSSGPQGAPGVPGVNGAPGLPGQLGPPGTPGLSIKGEPGEPGAKGLRGNRGVKGDKGDPGKDGAAGLPGPIGIDGVSGLQGQKGDKGEQGIGIQGIQGVRGDQGAKGDIGVRGPIGPKGDSGEQGIQGVIGPRGKKGVKGEQGDKGDQGEMGPIGRQGPTGFTGPMGLKGDDGQQGPPGDPAKGILGPTGKKGARGDIGPVGSTGPQGVKGEQGDKGEKGSPGFGIPGLQGPKGENGERGNVGLSGKPGPKGHDGSKGEKGTIGLPGNPGEPGLRGKDGVGTKGDQGIKGELGPPGEPGDRGIRGPLGLPGRPGDPGDKGDGGKSGQPGIDGKKGDKGEPGKPGPPGTQVVAENNILTRVIKGESGEPGLPGLRGEKGLTGPQGPEGKPGLPGPSLVGSGRQGLDGKPGAKGEQGQKGDPGLRGEKGDQGRVGIAGMPGLPGTPGRPGFDGKRGVPGKDGEGGPKGDDGKKGDKGDTGASGKDGSKGDAGPPGLPGKQVLVTSEGATIDEVRQAFPIPMGPPGATGAPGLKGDIGEAGLRGEKGDAGTPGKSVKMKDIEVMFEAYGIRLPLLKALIDRLLQDGIEELLQVLGNAKKPEENTETHTSNVIAEYTGSVKSELTSQPLLESDTTEDPGGHFPESSSVEPLNKTAQGPTLWNVTTPTTEQELNGTDETTLEESTEKWTTDEDGDDMSSLGMNLTVVNSTFNYTTIQETVSGLPETAVDTVVLTQEDSLKKNSGHKKKNRERGKGKGNKGRPKRQRQRLMSKEDEDKHEEFYDGEGNSDEDEEEQFPTESPDTSSVPLTLYSDAEANEQDEVSLPTPPITTQEPEKVPQHQMRVRRGAPWPDSMVFMPGAPGGRHRYNEAQKRLTSGAQGYTHFNKKQENSDRQTQTEGEIQQTEEEKEVEPEYMVYDEVEEERSGDYDWQTEEDVDREREGEDEELEREREQERLEMERERQELEREAEVELEKKKQQPEQEGVRDLDREREEWERRRMEMERRREGGYDEEAGQPYPYPPEYFHLKGQQGESGKPGEKGGIGEKGQKGEPGIGYRGPEGQAGPPGHKGEPGEPGPPGAQGIQGIRGNPGFQGPPGLQGTPGDPGEPGREGERGKRGKNGSPGPPGLQGAPGSQGPLGAPGVKGERGDSIPGGPGARGVSGVPGRRGEAGVPGVKGAPGHLGPKGLRGSRGEKGDRGIPGAKGERGSVLQIQGPRGFKGSKGIAGERGPPGFDGDKGEKGEDGPPGFKGSKGDAGTKGALGRFGARGPVGQKGDPGEPGLNGVMGRNGDHGVDGAKGDKGDTGLQGQKGDQGDPGEAGLPGDKGDKGVKGFRGLPGRIGNSGLDGEKGEMGLPGTPGMPGLNGLTGRKGDKGDGGTSGVDGDLGEKGEKGVAGFPGFPGFKGSAGSPGGDGDQGPPGSPGPRGNTGLKGERGRRGRVKPCQRGPPGTSGHRGQSGTIGDAGAKGDKGEPGLSAEEVKELVTQEVVVKCGLEYKFMVKSVDPDGTRPVADVQKELISLSRDIGEGKKEEEGAYGDWVEETTTPAPVILEDDGILLNRSDSLEGEKVQWSLGQRNKRRVFGTNTAVSDRCLEPMSEGTCSEYALLWYFHPRSGECRPFVYGGCGGNQNQFSSKQECQSRCGKERTDIESWR</sequence>
<keyword evidence="3" id="KW-0813">Transport</keyword>
<comment type="similarity">
    <text evidence="2">Belongs to the SEC15 family.</text>
</comment>
<dbReference type="GO" id="GO:0005576">
    <property type="term" value="C:extracellular region"/>
    <property type="evidence" value="ECO:0007669"/>
    <property type="project" value="UniProtKB-SubCell"/>
</dbReference>
<dbReference type="SMART" id="SM00327">
    <property type="entry name" value="VWA"/>
    <property type="match status" value="1"/>
</dbReference>
<keyword evidence="8" id="KW-1015">Disulfide bond</keyword>
<feature type="region of interest" description="Disordered" evidence="10">
    <location>
        <begin position="2488"/>
        <end position="3225"/>
    </location>
</feature>
<dbReference type="FunFam" id="1.10.357.30:FF:000001">
    <property type="entry name" value="Exocyst complex component"/>
    <property type="match status" value="1"/>
</dbReference>
<keyword evidence="7" id="KW-0677">Repeat</keyword>
<feature type="region of interest" description="Disordered" evidence="10">
    <location>
        <begin position="1391"/>
        <end position="1423"/>
    </location>
</feature>
<feature type="compositionally biased region" description="Basic and acidic residues" evidence="10">
    <location>
        <begin position="2988"/>
        <end position="2997"/>
    </location>
</feature>
<dbReference type="Pfam" id="PF20651">
    <property type="entry name" value="EXOC6_Sec15_N"/>
    <property type="match status" value="1"/>
</dbReference>
<keyword evidence="6" id="KW-0732">Signal</keyword>
<evidence type="ECO:0000259" key="13">
    <source>
        <dbReference type="PROSITE" id="PS50853"/>
    </source>
</evidence>
<dbReference type="CDD" id="cd22627">
    <property type="entry name" value="Kunitz_collagen_alpha1_VII"/>
    <property type="match status" value="1"/>
</dbReference>
<dbReference type="PROSITE" id="PS00280">
    <property type="entry name" value="BPTI_KUNITZ_1"/>
    <property type="match status" value="1"/>
</dbReference>
<dbReference type="Pfam" id="PF01391">
    <property type="entry name" value="Collagen"/>
    <property type="match status" value="9"/>
</dbReference>
<evidence type="ECO:0000256" key="9">
    <source>
        <dbReference type="ARBA" id="ARBA00023180"/>
    </source>
</evidence>
<proteinExistence type="inferred from homology"/>
<evidence type="ECO:0000256" key="2">
    <source>
        <dbReference type="ARBA" id="ARBA00007944"/>
    </source>
</evidence>
<dbReference type="InterPro" id="IPR048359">
    <property type="entry name" value="EXOC6_Sec15_N"/>
</dbReference>
<feature type="compositionally biased region" description="Low complexity" evidence="10">
    <location>
        <begin position="1694"/>
        <end position="1710"/>
    </location>
</feature>
<reference evidence="14 15" key="1">
    <citation type="journal article" date="2021" name="Sci. Rep.">
        <title>Chromosome anchoring in Senegalese sole (Solea senegalensis) reveals sex-associated markers and genome rearrangements in flatfish.</title>
        <authorList>
            <person name="Guerrero-Cozar I."/>
            <person name="Gomez-Garrido J."/>
            <person name="Berbel C."/>
            <person name="Martinez-Blanch J.F."/>
            <person name="Alioto T."/>
            <person name="Claros M.G."/>
            <person name="Gagnaire P.A."/>
            <person name="Manchado M."/>
        </authorList>
    </citation>
    <scope>NUCLEOTIDE SEQUENCE [LARGE SCALE GENOMIC DNA]</scope>
    <source>
        <strain evidence="14">Sse05_10M</strain>
    </source>
</reference>
<feature type="compositionally biased region" description="Acidic residues" evidence="10">
    <location>
        <begin position="2657"/>
        <end position="2701"/>
    </location>
</feature>
<feature type="compositionally biased region" description="Basic and acidic residues" evidence="10">
    <location>
        <begin position="2090"/>
        <end position="2099"/>
    </location>
</feature>
<evidence type="ECO:0000313" key="14">
    <source>
        <dbReference type="EMBL" id="KAG7496156.1"/>
    </source>
</evidence>
<feature type="compositionally biased region" description="Polar residues" evidence="10">
    <location>
        <begin position="2374"/>
        <end position="2384"/>
    </location>
</feature>
<evidence type="ECO:0000256" key="4">
    <source>
        <dbReference type="ARBA" id="ARBA00022483"/>
    </source>
</evidence>
<dbReference type="Pfam" id="PF04091">
    <property type="entry name" value="Sec15_C"/>
    <property type="match status" value="1"/>
</dbReference>
<evidence type="ECO:0000256" key="5">
    <source>
        <dbReference type="ARBA" id="ARBA00022525"/>
    </source>
</evidence>
<feature type="domain" description="Fibronectin type-III" evidence="13">
    <location>
        <begin position="1083"/>
        <end position="1170"/>
    </location>
</feature>
<organism evidence="14 15">
    <name type="scientific">Solea senegalensis</name>
    <name type="common">Senegalese sole</name>
    <dbReference type="NCBI Taxonomy" id="28829"/>
    <lineage>
        <taxon>Eukaryota</taxon>
        <taxon>Metazoa</taxon>
        <taxon>Chordata</taxon>
        <taxon>Craniata</taxon>
        <taxon>Vertebrata</taxon>
        <taxon>Euteleostomi</taxon>
        <taxon>Actinopterygii</taxon>
        <taxon>Neopterygii</taxon>
        <taxon>Teleostei</taxon>
        <taxon>Neoteleostei</taxon>
        <taxon>Acanthomorphata</taxon>
        <taxon>Carangaria</taxon>
        <taxon>Pleuronectiformes</taxon>
        <taxon>Pleuronectoidei</taxon>
        <taxon>Soleidae</taxon>
        <taxon>Solea</taxon>
    </lineage>
</organism>
<evidence type="ECO:0000259" key="11">
    <source>
        <dbReference type="PROSITE" id="PS50234"/>
    </source>
</evidence>
<evidence type="ECO:0000313" key="15">
    <source>
        <dbReference type="Proteomes" id="UP000693946"/>
    </source>
</evidence>
<dbReference type="InterPro" id="IPR008160">
    <property type="entry name" value="Collagen"/>
</dbReference>
<dbReference type="InterPro" id="IPR003961">
    <property type="entry name" value="FN3_dom"/>
</dbReference>
<evidence type="ECO:0000256" key="6">
    <source>
        <dbReference type="ARBA" id="ARBA00022729"/>
    </source>
</evidence>
<comment type="subcellular location">
    <subcellularLocation>
        <location evidence="1">Secreted</location>
    </subcellularLocation>
</comment>
<feature type="compositionally biased region" description="Polar residues" evidence="10">
    <location>
        <begin position="2551"/>
        <end position="2561"/>
    </location>
</feature>
<keyword evidence="5" id="KW-0964">Secreted</keyword>
<dbReference type="GO" id="GO:0000145">
    <property type="term" value="C:exocyst"/>
    <property type="evidence" value="ECO:0007669"/>
    <property type="project" value="TreeGrafter"/>
</dbReference>
<feature type="compositionally biased region" description="Low complexity" evidence="10">
    <location>
        <begin position="1391"/>
        <end position="1408"/>
    </location>
</feature>
<dbReference type="PROSITE" id="PS50234">
    <property type="entry name" value="VWFA"/>
    <property type="match status" value="1"/>
</dbReference>
<feature type="compositionally biased region" description="Basic and acidic residues" evidence="10">
    <location>
        <begin position="3042"/>
        <end position="3056"/>
    </location>
</feature>
<evidence type="ECO:0000256" key="3">
    <source>
        <dbReference type="ARBA" id="ARBA00022448"/>
    </source>
</evidence>
<keyword evidence="14" id="KW-0176">Collagen</keyword>
<dbReference type="GO" id="GO:0005886">
    <property type="term" value="C:plasma membrane"/>
    <property type="evidence" value="ECO:0007669"/>
    <property type="project" value="UniProtKB-ARBA"/>
</dbReference>
<dbReference type="InterPro" id="IPR046361">
    <property type="entry name" value="EXOC6/Sec15_C"/>
</dbReference>
<dbReference type="GO" id="GO:0090522">
    <property type="term" value="P:vesicle tethering involved in exocytosis"/>
    <property type="evidence" value="ECO:0007669"/>
    <property type="project" value="InterPro"/>
</dbReference>
<feature type="region of interest" description="Disordered" evidence="10">
    <location>
        <begin position="1626"/>
        <end position="2258"/>
    </location>
</feature>
<name>A0AAV6QVU3_SOLSE</name>
<dbReference type="GO" id="GO:0006893">
    <property type="term" value="P:Golgi to plasma membrane transport"/>
    <property type="evidence" value="ECO:0007669"/>
    <property type="project" value="TreeGrafter"/>
</dbReference>
<feature type="compositionally biased region" description="Basic residues" evidence="10">
    <location>
        <begin position="2496"/>
        <end position="2523"/>
    </location>
</feature>
<dbReference type="GO" id="GO:0006886">
    <property type="term" value="P:intracellular protein transport"/>
    <property type="evidence" value="ECO:0007669"/>
    <property type="project" value="InterPro"/>
</dbReference>
<accession>A0AAV6QVU3</accession>
<feature type="compositionally biased region" description="Low complexity" evidence="10">
    <location>
        <begin position="3146"/>
        <end position="3159"/>
    </location>
</feature>
<dbReference type="FunFam" id="1.20.58.670:FF:000001">
    <property type="entry name" value="Exocyst complex component"/>
    <property type="match status" value="1"/>
</dbReference>
<feature type="domain" description="Fibronectin type-III" evidence="13">
    <location>
        <begin position="1177"/>
        <end position="1265"/>
    </location>
</feature>
<protein>
    <submittedName>
        <fullName evidence="14">Collagen alpha-1(VII) chain-like isoform X1</fullName>
    </submittedName>
</protein>
<evidence type="ECO:0000256" key="8">
    <source>
        <dbReference type="ARBA" id="ARBA00023157"/>
    </source>
</evidence>
<feature type="compositionally biased region" description="Gly residues" evidence="10">
    <location>
        <begin position="3160"/>
        <end position="3169"/>
    </location>
</feature>
<dbReference type="GO" id="GO:0005581">
    <property type="term" value="C:collagen trimer"/>
    <property type="evidence" value="ECO:0007669"/>
    <property type="project" value="UniProtKB-KW"/>
</dbReference>
<feature type="compositionally biased region" description="Basic and acidic residues" evidence="10">
    <location>
        <begin position="2010"/>
        <end position="2019"/>
    </location>
</feature>
<dbReference type="PROSITE" id="PS50853">
    <property type="entry name" value="FN3"/>
    <property type="match status" value="5"/>
</dbReference>
<evidence type="ECO:0000256" key="1">
    <source>
        <dbReference type="ARBA" id="ARBA00004613"/>
    </source>
</evidence>
<dbReference type="InterPro" id="IPR007225">
    <property type="entry name" value="EXOC6/Sec15"/>
</dbReference>
<feature type="domain" description="Fibronectin type-III" evidence="13">
    <location>
        <begin position="811"/>
        <end position="903"/>
    </location>
</feature>
<feature type="compositionally biased region" description="Basic and acidic residues" evidence="10">
    <location>
        <begin position="2524"/>
        <end position="2535"/>
    </location>
</feature>
<keyword evidence="4" id="KW-0268">Exocytosis</keyword>
<feature type="compositionally biased region" description="Basic and acidic residues" evidence="10">
    <location>
        <begin position="2208"/>
        <end position="2235"/>
    </location>
</feature>
<keyword evidence="9" id="KW-0325">Glycoprotein</keyword>
<feature type="region of interest" description="Disordered" evidence="10">
    <location>
        <begin position="2355"/>
        <end position="2452"/>
    </location>
</feature>
<feature type="compositionally biased region" description="Basic and acidic residues" evidence="10">
    <location>
        <begin position="2702"/>
        <end position="2763"/>
    </location>
</feature>
<dbReference type="CDD" id="cd00063">
    <property type="entry name" value="FN3"/>
    <property type="match status" value="6"/>
</dbReference>
<dbReference type="InterPro" id="IPR002223">
    <property type="entry name" value="Kunitz_BPTI"/>
</dbReference>
<feature type="compositionally biased region" description="Acidic residues" evidence="10">
    <location>
        <begin position="272"/>
        <end position="281"/>
    </location>
</feature>
<feature type="compositionally biased region" description="Acidic residues" evidence="10">
    <location>
        <begin position="2536"/>
        <end position="2550"/>
    </location>
</feature>
<dbReference type="SMART" id="SM00060">
    <property type="entry name" value="FN3"/>
    <property type="match status" value="6"/>
</dbReference>
<evidence type="ECO:0000256" key="7">
    <source>
        <dbReference type="ARBA" id="ARBA00022737"/>
    </source>
</evidence>
<dbReference type="InterPro" id="IPR002035">
    <property type="entry name" value="VWF_A"/>
</dbReference>
<dbReference type="FunFam" id="4.10.410.10:FF:000020">
    <property type="entry name" value="Collagen, type VI, alpha 3"/>
    <property type="match status" value="1"/>
</dbReference>
<evidence type="ECO:0000259" key="12">
    <source>
        <dbReference type="PROSITE" id="PS50279"/>
    </source>
</evidence>
<feature type="domain" description="Fibronectin type-III" evidence="13">
    <location>
        <begin position="990"/>
        <end position="1082"/>
    </location>
</feature>
<dbReference type="Pfam" id="PF00014">
    <property type="entry name" value="Kunitz_BPTI"/>
    <property type="match status" value="1"/>
</dbReference>
<dbReference type="InterPro" id="IPR020901">
    <property type="entry name" value="Prtase_inh_Kunz-CS"/>
</dbReference>
<feature type="compositionally biased region" description="Basic and acidic residues" evidence="10">
    <location>
        <begin position="2167"/>
        <end position="2188"/>
    </location>
</feature>
<dbReference type="Pfam" id="PF00092">
    <property type="entry name" value="VWA"/>
    <property type="match status" value="1"/>
</dbReference>
<feature type="compositionally biased region" description="Low complexity" evidence="10">
    <location>
        <begin position="1759"/>
        <end position="1782"/>
    </location>
</feature>
<dbReference type="GO" id="GO:0004867">
    <property type="term" value="F:serine-type endopeptidase inhibitor activity"/>
    <property type="evidence" value="ECO:0007669"/>
    <property type="project" value="InterPro"/>
</dbReference>
<dbReference type="PANTHER" id="PTHR12702">
    <property type="entry name" value="SEC15"/>
    <property type="match status" value="1"/>
</dbReference>
<dbReference type="PANTHER" id="PTHR12702:SF3">
    <property type="entry name" value="EXOCYST COMPLEX COMPONENT 6B"/>
    <property type="match status" value="1"/>
</dbReference>
<dbReference type="EMBL" id="JAGKHQ010000015">
    <property type="protein sequence ID" value="KAG7496156.1"/>
    <property type="molecule type" value="Genomic_DNA"/>
</dbReference>
<dbReference type="PROSITE" id="PS50279">
    <property type="entry name" value="BPTI_KUNITZ_2"/>
    <property type="match status" value="1"/>
</dbReference>
<feature type="compositionally biased region" description="Polar residues" evidence="10">
    <location>
        <begin position="2399"/>
        <end position="2432"/>
    </location>
</feature>
<feature type="domain" description="VWFA" evidence="11">
    <location>
        <begin position="1431"/>
        <end position="1608"/>
    </location>
</feature>
<feature type="compositionally biased region" description="Basic and acidic residues" evidence="10">
    <location>
        <begin position="1811"/>
        <end position="1820"/>
    </location>
</feature>